<name>A0A3P6GVS9_BRAOL</name>
<sequence>MKLSGVSDSVKMNGEAAVPSSPVKPVAQTGVSSGGVNPMKSKGVTADTKRPIKPIGKTGASSGLNLGVRGKASASSGAKGKAIVSYTVGQVITFKDVTFRPHEDEVRFRLIHFWEAWNVQTKVLIGLEMLLIDEEESVIQGFIPNGRIETYLPHMKAGATYRLVNKFFGSKRKTIYRVAEPSVTTSFSWNSVLSVLEDSSIRFPEDRFRVHGFREFNAASDLRGDLYGKIMFSYRLRNLDYIGHIKLVNGKVPSDSLLLDEAEIAASRRVELHVQTHDDPVMKLYLWDKSAFEFC</sequence>
<feature type="region of interest" description="Disordered" evidence="1">
    <location>
        <begin position="1"/>
        <end position="56"/>
    </location>
</feature>
<reference evidence="2" key="1">
    <citation type="submission" date="2018-11" db="EMBL/GenBank/DDBJ databases">
        <authorList>
            <consortium name="Genoscope - CEA"/>
            <person name="William W."/>
        </authorList>
    </citation>
    <scope>NUCLEOTIDE SEQUENCE</scope>
</reference>
<evidence type="ECO:0000256" key="1">
    <source>
        <dbReference type="SAM" id="MobiDB-lite"/>
    </source>
</evidence>
<protein>
    <recommendedName>
        <fullName evidence="3">DUF223 domain-containing protein</fullName>
    </recommendedName>
</protein>
<organism evidence="2">
    <name type="scientific">Brassica oleracea</name>
    <name type="common">Wild cabbage</name>
    <dbReference type="NCBI Taxonomy" id="3712"/>
    <lineage>
        <taxon>Eukaryota</taxon>
        <taxon>Viridiplantae</taxon>
        <taxon>Streptophyta</taxon>
        <taxon>Embryophyta</taxon>
        <taxon>Tracheophyta</taxon>
        <taxon>Spermatophyta</taxon>
        <taxon>Magnoliopsida</taxon>
        <taxon>eudicotyledons</taxon>
        <taxon>Gunneridae</taxon>
        <taxon>Pentapetalae</taxon>
        <taxon>rosids</taxon>
        <taxon>malvids</taxon>
        <taxon>Brassicales</taxon>
        <taxon>Brassicaceae</taxon>
        <taxon>Brassiceae</taxon>
        <taxon>Brassica</taxon>
    </lineage>
</organism>
<accession>A0A3P6GVS9</accession>
<dbReference type="EMBL" id="LR031880">
    <property type="protein sequence ID" value="VDD60092.1"/>
    <property type="molecule type" value="Genomic_DNA"/>
</dbReference>
<dbReference type="CDD" id="cd04480">
    <property type="entry name" value="RPA1_DBD_A_like"/>
    <property type="match status" value="1"/>
</dbReference>
<evidence type="ECO:0000313" key="2">
    <source>
        <dbReference type="EMBL" id="VDD60092.1"/>
    </source>
</evidence>
<proteinExistence type="predicted"/>
<dbReference type="AlphaFoldDB" id="A0A3P6GVS9"/>
<evidence type="ECO:0008006" key="3">
    <source>
        <dbReference type="Google" id="ProtNLM"/>
    </source>
</evidence>
<gene>
    <name evidence="2" type="ORF">BOLC6T35545H</name>
</gene>